<gene>
    <name evidence="4" type="ORF">GBC45_08540</name>
</gene>
<protein>
    <submittedName>
        <fullName evidence="4">Isopeptide-forming domain-containing fimbrial protein</fullName>
    </submittedName>
</protein>
<dbReference type="InterPro" id="IPR041033">
    <property type="entry name" value="SpaA_PFL_dom_1"/>
</dbReference>
<keyword evidence="2" id="KW-0812">Transmembrane</keyword>
<feature type="compositionally biased region" description="Polar residues" evidence="1">
    <location>
        <begin position="516"/>
        <end position="527"/>
    </location>
</feature>
<feature type="domain" description="SpaA-like prealbumin fold" evidence="3">
    <location>
        <begin position="472"/>
        <end position="584"/>
    </location>
</feature>
<evidence type="ECO:0000313" key="4">
    <source>
        <dbReference type="EMBL" id="KAB7202587.1"/>
    </source>
</evidence>
<evidence type="ECO:0000259" key="3">
    <source>
        <dbReference type="Pfam" id="PF17802"/>
    </source>
</evidence>
<reference evidence="4 5" key="1">
    <citation type="journal article" date="2019" name="Nat. Med.">
        <title>A library of human gut bacterial isolates paired with longitudinal multiomics data enables mechanistic microbiome research.</title>
        <authorList>
            <person name="Poyet M."/>
            <person name="Groussin M."/>
            <person name="Gibbons S.M."/>
            <person name="Avila-Pacheco J."/>
            <person name="Jiang X."/>
            <person name="Kearney S.M."/>
            <person name="Perrotta A.R."/>
            <person name="Berdy B."/>
            <person name="Zhao S."/>
            <person name="Lieberman T.D."/>
            <person name="Swanson P.K."/>
            <person name="Smith M."/>
            <person name="Roesemann S."/>
            <person name="Alexander J.E."/>
            <person name="Rich S.A."/>
            <person name="Livny J."/>
            <person name="Vlamakis H."/>
            <person name="Clish C."/>
            <person name="Bullock K."/>
            <person name="Deik A."/>
            <person name="Scott J."/>
            <person name="Pierce K.A."/>
            <person name="Xavier R.J."/>
            <person name="Alm E.J."/>
        </authorList>
    </citation>
    <scope>NUCLEOTIDE SEQUENCE [LARGE SCALE GENOMIC DNA]</scope>
    <source>
        <strain evidence="4 5">BIOML-A136</strain>
    </source>
</reference>
<dbReference type="EMBL" id="WDUB01000013">
    <property type="protein sequence ID" value="KAB7202587.1"/>
    <property type="molecule type" value="Genomic_DNA"/>
</dbReference>
<feature type="transmembrane region" description="Helical" evidence="2">
    <location>
        <begin position="621"/>
        <end position="643"/>
    </location>
</feature>
<feature type="region of interest" description="Disordered" evidence="1">
    <location>
        <begin position="513"/>
        <end position="533"/>
    </location>
</feature>
<evidence type="ECO:0000256" key="2">
    <source>
        <dbReference type="SAM" id="Phobius"/>
    </source>
</evidence>
<organism evidence="4 5">
    <name type="scientific">Bifidobacterium longum</name>
    <dbReference type="NCBI Taxonomy" id="216816"/>
    <lineage>
        <taxon>Bacteria</taxon>
        <taxon>Bacillati</taxon>
        <taxon>Actinomycetota</taxon>
        <taxon>Actinomycetes</taxon>
        <taxon>Bifidobacteriales</taxon>
        <taxon>Bifidobacteriaceae</taxon>
        <taxon>Bifidobacterium</taxon>
    </lineage>
</organism>
<dbReference type="Pfam" id="PF17802">
    <property type="entry name" value="SpaA"/>
    <property type="match status" value="1"/>
</dbReference>
<comment type="caution">
    <text evidence="4">The sequence shown here is derived from an EMBL/GenBank/DDBJ whole genome shotgun (WGS) entry which is preliminary data.</text>
</comment>
<keyword evidence="2" id="KW-0472">Membrane</keyword>
<sequence length="664" mass="69033">MLESTDFACMLKETKTTIPISRTPKPISGFGLKPGRYRPSAVKVAGFDPLDANHAASTGVGSFPVLDRTCKQGKENTGMKDNQTTRRMPMIVTAMACATASMLAGLALAPSAMAADTTITLQGANGASLAGHTFNVYQIGTYTGVVLKGDRISSLGIQGTTESNAWADDAITIANGYDKDTSDDITKVGGYDAAGSIAAIDMAKQAKQLSNIQAALNASSRKPATVAGGADLTTQDATLNITVPKEGLYYITDSAGSPIIIGTKSGAGTAMSGAPGRTLGVAVIKSKSVTTDKKVVVDRDGRQVSKQGDAADPVAVTVGDTVTHTIDVTVPNTAVKFKLADAPAGQEYVKGSLKVALSGTATDVTADTVIYDGETQHGAKALPGDATLKKEDRTPADPDITVPAGGWALNATKLITTQGGKKITITYQSVVTKATAEKPSENSVSGTAIFKDGAHYTVVTNGDKVDLKSYDFTLKKVSAADVNTLVDGAEFQIQRGDKYLKLDTTTGEWSEAADQASATTFTTGDSNNDGKVDHKDNAAQKGLIAFKGLGYGTYTVTETREPAGYASYAKPTFTVTIDDAGTSIQYRGTGTVPNLTSRLDNNTVQVKNVANLTQLPQTGGVLAFAFWLACAMPLFAIGGTMAVRGARNRRDALMLTHDGDTPAV</sequence>
<dbReference type="Proteomes" id="UP000476628">
    <property type="component" value="Unassembled WGS sequence"/>
</dbReference>
<dbReference type="GO" id="GO:0005975">
    <property type="term" value="P:carbohydrate metabolic process"/>
    <property type="evidence" value="ECO:0007669"/>
    <property type="project" value="UniProtKB-ARBA"/>
</dbReference>
<dbReference type="InterPro" id="IPR013783">
    <property type="entry name" value="Ig-like_fold"/>
</dbReference>
<dbReference type="Gene3D" id="2.60.40.740">
    <property type="match status" value="1"/>
</dbReference>
<accession>A0A6L4U318</accession>
<dbReference type="AlphaFoldDB" id="A0A6L4U318"/>
<dbReference type="Gene3D" id="2.60.40.10">
    <property type="entry name" value="Immunoglobulins"/>
    <property type="match status" value="1"/>
</dbReference>
<name>A0A6L4U318_BIFLN</name>
<keyword evidence="2" id="KW-1133">Transmembrane helix</keyword>
<evidence type="ECO:0000256" key="1">
    <source>
        <dbReference type="SAM" id="MobiDB-lite"/>
    </source>
</evidence>
<evidence type="ECO:0000313" key="5">
    <source>
        <dbReference type="Proteomes" id="UP000476628"/>
    </source>
</evidence>
<proteinExistence type="predicted"/>